<dbReference type="PROSITE" id="PS00217">
    <property type="entry name" value="SUGAR_TRANSPORT_2"/>
    <property type="match status" value="1"/>
</dbReference>
<feature type="transmembrane region" description="Helical" evidence="7">
    <location>
        <begin position="426"/>
        <end position="448"/>
    </location>
</feature>
<dbReference type="PANTHER" id="PTHR48021:SF68">
    <property type="entry name" value="MAJOR FACILITATOR SUPERFAMILY (MFS) PROFILE DOMAIN-CONTAINING PROTEIN"/>
    <property type="match status" value="1"/>
</dbReference>
<feature type="region of interest" description="Disordered" evidence="6">
    <location>
        <begin position="1"/>
        <end position="55"/>
    </location>
</feature>
<dbReference type="InterPro" id="IPR036259">
    <property type="entry name" value="MFS_trans_sf"/>
</dbReference>
<feature type="transmembrane region" description="Helical" evidence="7">
    <location>
        <begin position="183"/>
        <end position="201"/>
    </location>
</feature>
<feature type="transmembrane region" description="Helical" evidence="7">
    <location>
        <begin position="125"/>
        <end position="146"/>
    </location>
</feature>
<feature type="domain" description="Major facilitator superfamily (MFS) profile" evidence="8">
    <location>
        <begin position="87"/>
        <end position="516"/>
    </location>
</feature>
<feature type="transmembrane region" description="Helical" evidence="7">
    <location>
        <begin position="327"/>
        <end position="350"/>
    </location>
</feature>
<feature type="compositionally biased region" description="Polar residues" evidence="6">
    <location>
        <begin position="42"/>
        <end position="55"/>
    </location>
</feature>
<evidence type="ECO:0000313" key="9">
    <source>
        <dbReference type="EMBL" id="CAG9135109.1"/>
    </source>
</evidence>
<dbReference type="InterPro" id="IPR005829">
    <property type="entry name" value="Sugar_transporter_CS"/>
</dbReference>
<dbReference type="GO" id="GO:0016020">
    <property type="term" value="C:membrane"/>
    <property type="evidence" value="ECO:0007669"/>
    <property type="project" value="UniProtKB-SubCell"/>
</dbReference>
<evidence type="ECO:0000256" key="7">
    <source>
        <dbReference type="SAM" id="Phobius"/>
    </source>
</evidence>
<protein>
    <submittedName>
        <fullName evidence="9">(diamondback moth) hypothetical protein</fullName>
    </submittedName>
</protein>
<feature type="transmembrane region" description="Helical" evidence="7">
    <location>
        <begin position="238"/>
        <end position="259"/>
    </location>
</feature>
<dbReference type="SUPFAM" id="SSF103473">
    <property type="entry name" value="MFS general substrate transporter"/>
    <property type="match status" value="1"/>
</dbReference>
<evidence type="ECO:0000256" key="1">
    <source>
        <dbReference type="ARBA" id="ARBA00004141"/>
    </source>
</evidence>
<dbReference type="InterPro" id="IPR020846">
    <property type="entry name" value="MFS_dom"/>
</dbReference>
<feature type="transmembrane region" description="Helical" evidence="7">
    <location>
        <begin position="460"/>
        <end position="479"/>
    </location>
</feature>
<feature type="transmembrane region" description="Helical" evidence="7">
    <location>
        <begin position="213"/>
        <end position="232"/>
    </location>
</feature>
<dbReference type="FunFam" id="1.20.1250.20:FF:000249">
    <property type="entry name" value="facilitated trehalose transporter Tret1"/>
    <property type="match status" value="1"/>
</dbReference>
<dbReference type="GO" id="GO:0022857">
    <property type="term" value="F:transmembrane transporter activity"/>
    <property type="evidence" value="ECO:0007669"/>
    <property type="project" value="InterPro"/>
</dbReference>
<dbReference type="PANTHER" id="PTHR48021">
    <property type="match status" value="1"/>
</dbReference>
<reference evidence="9" key="1">
    <citation type="submission" date="2020-11" db="EMBL/GenBank/DDBJ databases">
        <authorList>
            <person name="Whiteford S."/>
        </authorList>
    </citation>
    <scope>NUCLEOTIDE SEQUENCE</scope>
</reference>
<evidence type="ECO:0000256" key="2">
    <source>
        <dbReference type="ARBA" id="ARBA00022692"/>
    </source>
</evidence>
<name>A0A8S4G4D2_PLUXY</name>
<feature type="transmembrane region" description="Helical" evidence="7">
    <location>
        <begin position="158"/>
        <end position="177"/>
    </location>
</feature>
<feature type="compositionally biased region" description="Acidic residues" evidence="6">
    <location>
        <begin position="28"/>
        <end position="39"/>
    </location>
</feature>
<keyword evidence="10" id="KW-1185">Reference proteome</keyword>
<keyword evidence="5" id="KW-0325">Glycoprotein</keyword>
<comment type="caution">
    <text evidence="9">The sequence shown here is derived from an EMBL/GenBank/DDBJ whole genome shotgun (WGS) entry which is preliminary data.</text>
</comment>
<dbReference type="AlphaFoldDB" id="A0A8S4G4D2"/>
<dbReference type="Pfam" id="PF00083">
    <property type="entry name" value="Sugar_tr"/>
    <property type="match status" value="1"/>
</dbReference>
<evidence type="ECO:0000313" key="10">
    <source>
        <dbReference type="Proteomes" id="UP000653454"/>
    </source>
</evidence>
<comment type="subcellular location">
    <subcellularLocation>
        <location evidence="1">Membrane</location>
        <topology evidence="1">Multi-pass membrane protein</topology>
    </subcellularLocation>
</comment>
<feature type="transmembrane region" description="Helical" evidence="7">
    <location>
        <begin position="491"/>
        <end position="512"/>
    </location>
</feature>
<keyword evidence="2 7" id="KW-0812">Transmembrane</keyword>
<dbReference type="InterPro" id="IPR050549">
    <property type="entry name" value="MFS_Trehalose_Transporter"/>
</dbReference>
<organism evidence="9 10">
    <name type="scientific">Plutella xylostella</name>
    <name type="common">Diamondback moth</name>
    <name type="synonym">Plutella maculipennis</name>
    <dbReference type="NCBI Taxonomy" id="51655"/>
    <lineage>
        <taxon>Eukaryota</taxon>
        <taxon>Metazoa</taxon>
        <taxon>Ecdysozoa</taxon>
        <taxon>Arthropoda</taxon>
        <taxon>Hexapoda</taxon>
        <taxon>Insecta</taxon>
        <taxon>Pterygota</taxon>
        <taxon>Neoptera</taxon>
        <taxon>Endopterygota</taxon>
        <taxon>Lepidoptera</taxon>
        <taxon>Glossata</taxon>
        <taxon>Ditrysia</taxon>
        <taxon>Yponomeutoidea</taxon>
        <taxon>Plutellidae</taxon>
        <taxon>Plutella</taxon>
    </lineage>
</organism>
<evidence type="ECO:0000256" key="3">
    <source>
        <dbReference type="ARBA" id="ARBA00022989"/>
    </source>
</evidence>
<dbReference type="Gene3D" id="1.20.1250.20">
    <property type="entry name" value="MFS general substrate transporter like domains"/>
    <property type="match status" value="1"/>
</dbReference>
<proteinExistence type="predicted"/>
<keyword evidence="4 7" id="KW-0472">Membrane</keyword>
<feature type="transmembrane region" description="Helical" evidence="7">
    <location>
        <begin position="393"/>
        <end position="414"/>
    </location>
</feature>
<dbReference type="Proteomes" id="UP000653454">
    <property type="component" value="Unassembled WGS sequence"/>
</dbReference>
<sequence>MKNTTMDCIGKESCNDSDALDNNKIGQEAEEERPNEDEEQNTHFNNNLKMNTSSITNNKPEAAKEEHTLVDSKTVKRFAPIYKQTLAASASILVSFTGRAGSRLLRRAAASAEGPGSLIPGDKDSASWIASMAALPMALGCLISGWMMEKYGRKTSHIIICAPILLGWILIACSKSLTLMLVGRFLTGLCFGLLGPVGPVYIAETTDPKYRGFFLAGVSLAIALAILVAHTIGTFLTWQWTATIFTAFPILSVLLFTLVPESPTWLISKGRTDEGVKSFGWLRGFSDEANKELKGIVEMQKAADSEPKLSFKEKIVSLKCPEFRKPLLIMILFFITNQFAGVNAVAFYSIEIVGKSVGQGLDHYVSMLIIDTVRAVMSVVACVISKRFGRRPLCFISGVWTALSMVGLSMFLYFTEGKSVEHLAFIPLLCLLSYICAVTIGLVPLPWIMCGEVFPTKSRGLGSGISSASAFAAFFVVVKTAPDMMSGLGEVVTFLVYGTVAGVGTIVMYFILPETKGKSLQEIEDKFRGETRYDTKV</sequence>
<keyword evidence="3 7" id="KW-1133">Transmembrane helix</keyword>
<evidence type="ECO:0000256" key="6">
    <source>
        <dbReference type="SAM" id="MobiDB-lite"/>
    </source>
</evidence>
<dbReference type="InterPro" id="IPR005828">
    <property type="entry name" value="MFS_sugar_transport-like"/>
</dbReference>
<accession>A0A8S4G4D2</accession>
<evidence type="ECO:0000256" key="4">
    <source>
        <dbReference type="ARBA" id="ARBA00023136"/>
    </source>
</evidence>
<evidence type="ECO:0000256" key="5">
    <source>
        <dbReference type="ARBA" id="ARBA00023180"/>
    </source>
</evidence>
<gene>
    <name evidence="9" type="ORF">PLXY2_LOCUS13377</name>
</gene>
<dbReference type="InterPro" id="IPR003663">
    <property type="entry name" value="Sugar/inositol_transpt"/>
</dbReference>
<dbReference type="EMBL" id="CAJHNJ030000095">
    <property type="protein sequence ID" value="CAG9135109.1"/>
    <property type="molecule type" value="Genomic_DNA"/>
</dbReference>
<feature type="transmembrane region" description="Helical" evidence="7">
    <location>
        <begin position="365"/>
        <end position="384"/>
    </location>
</feature>
<dbReference type="PROSITE" id="PS50850">
    <property type="entry name" value="MFS"/>
    <property type="match status" value="1"/>
</dbReference>
<dbReference type="PRINTS" id="PR00171">
    <property type="entry name" value="SUGRTRNSPORT"/>
</dbReference>
<evidence type="ECO:0000259" key="8">
    <source>
        <dbReference type="PROSITE" id="PS50850"/>
    </source>
</evidence>